<dbReference type="Proteomes" id="UP000185062">
    <property type="component" value="Unassembled WGS sequence"/>
</dbReference>
<evidence type="ECO:0000313" key="3">
    <source>
        <dbReference type="EMBL" id="SIN97420.1"/>
    </source>
</evidence>
<evidence type="ECO:0000259" key="2">
    <source>
        <dbReference type="Pfam" id="PF24463"/>
    </source>
</evidence>
<organism evidence="3 4">
    <name type="scientific">Nitrosomonas cryotolerans ATCC 49181</name>
    <dbReference type="NCBI Taxonomy" id="1131553"/>
    <lineage>
        <taxon>Bacteria</taxon>
        <taxon>Pseudomonadati</taxon>
        <taxon>Pseudomonadota</taxon>
        <taxon>Betaproteobacteria</taxon>
        <taxon>Nitrosomonadales</taxon>
        <taxon>Nitrosomonadaceae</taxon>
        <taxon>Nitrosomonas</taxon>
    </lineage>
</organism>
<dbReference type="InterPro" id="IPR018551">
    <property type="entry name" value="DUF2007"/>
</dbReference>
<dbReference type="eggNOG" id="ENOG5032BKS">
    <property type="taxonomic scope" value="Bacteria"/>
</dbReference>
<keyword evidence="4" id="KW-1185">Reference proteome</keyword>
<dbReference type="InterPro" id="IPR055999">
    <property type="entry name" value="DUF7577"/>
</dbReference>
<reference evidence="3 4" key="1">
    <citation type="submission" date="2016-12" db="EMBL/GenBank/DDBJ databases">
        <authorList>
            <person name="Song W.-J."/>
            <person name="Kurnit D.M."/>
        </authorList>
    </citation>
    <scope>NUCLEOTIDE SEQUENCE [LARGE SCALE GENOMIC DNA]</scope>
    <source>
        <strain evidence="3 4">ATCC 49181</strain>
    </source>
</reference>
<dbReference type="RefSeq" id="WP_028462064.1">
    <property type="nucleotide sequence ID" value="NZ_FSRO01000001.1"/>
</dbReference>
<dbReference type="STRING" id="44575.SAMN05216419_103620"/>
<gene>
    <name evidence="3" type="ORF">SAMN02743940_0352</name>
</gene>
<proteinExistence type="predicted"/>
<dbReference type="Pfam" id="PF09413">
    <property type="entry name" value="DUF2007"/>
    <property type="match status" value="1"/>
</dbReference>
<dbReference type="Pfam" id="PF24463">
    <property type="entry name" value="DUF7577"/>
    <property type="match status" value="1"/>
</dbReference>
<feature type="domain" description="DUF7577" evidence="2">
    <location>
        <begin position="78"/>
        <end position="102"/>
    </location>
</feature>
<dbReference type="AlphaFoldDB" id="A0A1N6FQA9"/>
<protein>
    <submittedName>
        <fullName evidence="3">Putative signal transducing protein</fullName>
    </submittedName>
</protein>
<name>A0A1N6FQA9_9PROT</name>
<accession>A0A1N6FQA9</accession>
<evidence type="ECO:0000313" key="4">
    <source>
        <dbReference type="Proteomes" id="UP000185062"/>
    </source>
</evidence>
<feature type="domain" description="DUF2007" evidence="1">
    <location>
        <begin position="1"/>
        <end position="67"/>
    </location>
</feature>
<evidence type="ECO:0000259" key="1">
    <source>
        <dbReference type="Pfam" id="PF09413"/>
    </source>
</evidence>
<dbReference type="EMBL" id="FSRO01000001">
    <property type="protein sequence ID" value="SIN97420.1"/>
    <property type="molecule type" value="Genomic_DNA"/>
</dbReference>
<sequence>MKKAYSANNLMEAQIIIDLLEHAYISAKLLNEHAQGGLGDIPFTQAYPEVWIVRDEDFARGQAIIHTYENTPIVTDIVHCLACGEENPHNFQLCWKCGAGLEIISCRTKTSK</sequence>